<proteinExistence type="predicted"/>
<organism evidence="1">
    <name type="scientific">viral metagenome</name>
    <dbReference type="NCBI Taxonomy" id="1070528"/>
    <lineage>
        <taxon>unclassified sequences</taxon>
        <taxon>metagenomes</taxon>
        <taxon>organismal metagenomes</taxon>
    </lineage>
</organism>
<evidence type="ECO:0000313" key="1">
    <source>
        <dbReference type="EMBL" id="QHT93012.1"/>
    </source>
</evidence>
<reference evidence="1" key="1">
    <citation type="journal article" date="2020" name="Nature">
        <title>Giant virus diversity and host interactions through global metagenomics.</title>
        <authorList>
            <person name="Schulz F."/>
            <person name="Roux S."/>
            <person name="Paez-Espino D."/>
            <person name="Jungbluth S."/>
            <person name="Walsh D.A."/>
            <person name="Denef V.J."/>
            <person name="McMahon K.D."/>
            <person name="Konstantinidis K.T."/>
            <person name="Eloe-Fadrosh E.A."/>
            <person name="Kyrpides N.C."/>
            <person name="Woyke T."/>
        </authorList>
    </citation>
    <scope>NUCLEOTIDE SEQUENCE</scope>
    <source>
        <strain evidence="1">GVMAG-M-3300023210-19</strain>
    </source>
</reference>
<accession>A0A6C0IJ75</accession>
<sequence>MSQLILYIPYIADNITRSIISYYFRNENIGDIVNTRMHTNTSGSQKYSIALLKVQLYNTKKAMDFYTKVKLDGYYKFVYDEEAGYYWLIRLYDKYAVQHKTYDDITPVNSDNVPFEFTSLASSFAMNDQPTAKISNTFQDYLNDFISFENMSREIGMTIRNYTYELYGA</sequence>
<dbReference type="EMBL" id="MN740199">
    <property type="protein sequence ID" value="QHT93012.1"/>
    <property type="molecule type" value="Genomic_DNA"/>
</dbReference>
<dbReference type="AlphaFoldDB" id="A0A6C0IJ75"/>
<protein>
    <submittedName>
        <fullName evidence="1">Uncharacterized protein</fullName>
    </submittedName>
</protein>
<name>A0A6C0IJ75_9ZZZZ</name>